<dbReference type="SUPFAM" id="SSF53850">
    <property type="entry name" value="Periplasmic binding protein-like II"/>
    <property type="match status" value="1"/>
</dbReference>
<dbReference type="InterPro" id="IPR058163">
    <property type="entry name" value="LysR-type_TF_proteobact-type"/>
</dbReference>
<dbReference type="RefSeq" id="WP_106774132.1">
    <property type="nucleotide sequence ID" value="NZ_PXYK01000022.1"/>
</dbReference>
<dbReference type="InterPro" id="IPR005119">
    <property type="entry name" value="LysR_subst-bd"/>
</dbReference>
<dbReference type="InterPro" id="IPR036390">
    <property type="entry name" value="WH_DNA-bd_sf"/>
</dbReference>
<dbReference type="Gene3D" id="1.10.10.10">
    <property type="entry name" value="Winged helix-like DNA-binding domain superfamily/Winged helix DNA-binding domain"/>
    <property type="match status" value="1"/>
</dbReference>
<feature type="domain" description="HTH lysR-type" evidence="5">
    <location>
        <begin position="6"/>
        <end position="63"/>
    </location>
</feature>
<comment type="similarity">
    <text evidence="1">Belongs to the LysR transcriptional regulatory family.</text>
</comment>
<dbReference type="CDD" id="cd08432">
    <property type="entry name" value="PBP2_GcdR_TrpI_HvrB_AmpR_like"/>
    <property type="match status" value="1"/>
</dbReference>
<dbReference type="OrthoDB" id="9807765at2"/>
<keyword evidence="2" id="KW-0805">Transcription regulation</keyword>
<evidence type="ECO:0000256" key="2">
    <source>
        <dbReference type="ARBA" id="ARBA00023015"/>
    </source>
</evidence>
<sequence>MSFQLPPLAAIRAFEATARLGSFTKAAAELGMTQAAVSYQIKLLEERVGAPLFLRQPRQIVLTEVGQRLAPAMSEAFSLISDAYASARGEAQGTLTVSTVPTFAGQWLAGRLGSFQFAHPALAVKVESTGRLVDFDREDVDVAIRAGNGTWPGLTTHFLLPTVFTPMLSPALAETIGGVKEPADLMRLPIVDPGDPWWPLWLRMAGLPTDWLKDRPRSQLGSQIFEAQAAMAGRGVALLTPGFYREEIAAGRLLQPLDLIGDDGQAYYLAYAEARRNAPKIKAFRDWILGELKVAGGG</sequence>
<dbReference type="PANTHER" id="PTHR30537">
    <property type="entry name" value="HTH-TYPE TRANSCRIPTIONAL REGULATOR"/>
    <property type="match status" value="1"/>
</dbReference>
<dbReference type="FunFam" id="1.10.10.10:FF:000001">
    <property type="entry name" value="LysR family transcriptional regulator"/>
    <property type="match status" value="1"/>
</dbReference>
<dbReference type="Gene3D" id="3.40.190.10">
    <property type="entry name" value="Periplasmic binding protein-like II"/>
    <property type="match status" value="2"/>
</dbReference>
<dbReference type="GO" id="GO:0006351">
    <property type="term" value="P:DNA-templated transcription"/>
    <property type="evidence" value="ECO:0007669"/>
    <property type="project" value="TreeGrafter"/>
</dbReference>
<protein>
    <submittedName>
        <fullName evidence="6">LysR family transcriptional regulator</fullName>
    </submittedName>
</protein>
<dbReference type="PROSITE" id="PS50931">
    <property type="entry name" value="HTH_LYSR"/>
    <property type="match status" value="1"/>
</dbReference>
<dbReference type="PANTHER" id="PTHR30537:SF26">
    <property type="entry name" value="GLYCINE CLEAVAGE SYSTEM TRANSCRIPTIONAL ACTIVATOR"/>
    <property type="match status" value="1"/>
</dbReference>
<keyword evidence="7" id="KW-1185">Reference proteome</keyword>
<dbReference type="EMBL" id="PXYK01000022">
    <property type="protein sequence ID" value="PSJ56304.1"/>
    <property type="molecule type" value="Genomic_DNA"/>
</dbReference>
<dbReference type="PRINTS" id="PR00039">
    <property type="entry name" value="HTHLYSR"/>
</dbReference>
<evidence type="ECO:0000313" key="7">
    <source>
        <dbReference type="Proteomes" id="UP000241229"/>
    </source>
</evidence>
<comment type="caution">
    <text evidence="6">The sequence shown here is derived from an EMBL/GenBank/DDBJ whole genome shotgun (WGS) entry which is preliminary data.</text>
</comment>
<dbReference type="Pfam" id="PF03466">
    <property type="entry name" value="LysR_substrate"/>
    <property type="match status" value="1"/>
</dbReference>
<dbReference type="InterPro" id="IPR000847">
    <property type="entry name" value="LysR_HTH_N"/>
</dbReference>
<accession>A0A2P7S1E4</accession>
<proteinExistence type="inferred from homology"/>
<evidence type="ECO:0000256" key="3">
    <source>
        <dbReference type="ARBA" id="ARBA00023125"/>
    </source>
</evidence>
<dbReference type="InterPro" id="IPR036388">
    <property type="entry name" value="WH-like_DNA-bd_sf"/>
</dbReference>
<name>A0A2P7S1E4_9HYPH</name>
<evidence type="ECO:0000259" key="5">
    <source>
        <dbReference type="PROSITE" id="PS50931"/>
    </source>
</evidence>
<keyword evidence="4" id="KW-0804">Transcription</keyword>
<gene>
    <name evidence="6" type="ORF">C7I84_20745</name>
</gene>
<dbReference type="GO" id="GO:0003700">
    <property type="term" value="F:DNA-binding transcription factor activity"/>
    <property type="evidence" value="ECO:0007669"/>
    <property type="project" value="InterPro"/>
</dbReference>
<evidence type="ECO:0000256" key="1">
    <source>
        <dbReference type="ARBA" id="ARBA00009437"/>
    </source>
</evidence>
<dbReference type="GO" id="GO:0043565">
    <property type="term" value="F:sequence-specific DNA binding"/>
    <property type="evidence" value="ECO:0007669"/>
    <property type="project" value="TreeGrafter"/>
</dbReference>
<dbReference type="AlphaFoldDB" id="A0A2P7S1E4"/>
<keyword evidence="3" id="KW-0238">DNA-binding</keyword>
<dbReference type="Proteomes" id="UP000241229">
    <property type="component" value="Unassembled WGS sequence"/>
</dbReference>
<organism evidence="6 7">
    <name type="scientific">Kumtagia ephedrae</name>
    <dbReference type="NCBI Taxonomy" id="2116701"/>
    <lineage>
        <taxon>Bacteria</taxon>
        <taxon>Pseudomonadati</taxon>
        <taxon>Pseudomonadota</taxon>
        <taxon>Alphaproteobacteria</taxon>
        <taxon>Hyphomicrobiales</taxon>
        <taxon>Phyllobacteriaceae</taxon>
        <taxon>Kumtagia</taxon>
    </lineage>
</organism>
<reference evidence="6 7" key="1">
    <citation type="submission" date="2018-03" db="EMBL/GenBank/DDBJ databases">
        <title>The draft genome of Mesorhizobium sp. 6GN-30.</title>
        <authorList>
            <person name="Liu L."/>
            <person name="Li L."/>
            <person name="Wang T."/>
            <person name="Zhang X."/>
            <person name="Liang L."/>
        </authorList>
    </citation>
    <scope>NUCLEOTIDE SEQUENCE [LARGE SCALE GENOMIC DNA]</scope>
    <source>
        <strain evidence="6 7">6GN30</strain>
    </source>
</reference>
<dbReference type="SUPFAM" id="SSF46785">
    <property type="entry name" value="Winged helix' DNA-binding domain"/>
    <property type="match status" value="1"/>
</dbReference>
<evidence type="ECO:0000256" key="4">
    <source>
        <dbReference type="ARBA" id="ARBA00023163"/>
    </source>
</evidence>
<dbReference type="Pfam" id="PF00126">
    <property type="entry name" value="HTH_1"/>
    <property type="match status" value="1"/>
</dbReference>
<evidence type="ECO:0000313" key="6">
    <source>
        <dbReference type="EMBL" id="PSJ56304.1"/>
    </source>
</evidence>